<gene>
    <name evidence="2" type="ORF">AU255_18400</name>
</gene>
<feature type="domain" description="Transposase IS200-like" evidence="1">
    <location>
        <begin position="9"/>
        <end position="137"/>
    </location>
</feature>
<dbReference type="EMBL" id="LPUF01000004">
    <property type="protein sequence ID" value="OQK15440.1"/>
    <property type="molecule type" value="Genomic_DNA"/>
</dbReference>
<accession>A0A1V8M1J9</accession>
<protein>
    <submittedName>
        <fullName evidence="2">Transposase</fullName>
    </submittedName>
</protein>
<comment type="caution">
    <text evidence="2">The sequence shown here is derived from an EMBL/GenBank/DDBJ whole genome shotgun (WGS) entry which is preliminary data.</text>
</comment>
<reference evidence="2 3" key="1">
    <citation type="submission" date="2015-12" db="EMBL/GenBank/DDBJ databases">
        <authorList>
            <person name="Shamseldin A."/>
            <person name="Moawad H."/>
            <person name="Abd El-Rahim W.M."/>
            <person name="Sadowsky M.J."/>
        </authorList>
    </citation>
    <scope>NUCLEOTIDE SEQUENCE [LARGE SCALE GENOMIC DNA]</scope>
    <source>
        <strain evidence="2 3">WF1</strain>
    </source>
</reference>
<dbReference type="Gene3D" id="3.30.70.1290">
    <property type="entry name" value="Transposase IS200-like"/>
    <property type="match status" value="1"/>
</dbReference>
<name>A0A1V8M1J9_9GAMM</name>
<dbReference type="GO" id="GO:0006313">
    <property type="term" value="P:DNA transposition"/>
    <property type="evidence" value="ECO:0007669"/>
    <property type="project" value="InterPro"/>
</dbReference>
<dbReference type="Proteomes" id="UP000191980">
    <property type="component" value="Unassembled WGS sequence"/>
</dbReference>
<evidence type="ECO:0000313" key="2">
    <source>
        <dbReference type="EMBL" id="OQK15440.1"/>
    </source>
</evidence>
<sequence length="183" mass="22093">MSNYRRADTPGACYFFTVVTFRRRNILTDEGSRVWLRNALGNTRRRYPFTIDAWVLLPDHLHCIWTLPENDNDFSVRWNGIKRQFTKSAKDSLHKPEWLNASKQKHREGTIWQRRFWEHQIRDDNDYQRHMNYIHYNPVKHGLVKAVSEWPYSTFHRYANQGIYPTNWGGNKLIQDDDMDYGE</sequence>
<keyword evidence="3" id="KW-1185">Reference proteome</keyword>
<dbReference type="InterPro" id="IPR002686">
    <property type="entry name" value="Transposase_17"/>
</dbReference>
<evidence type="ECO:0000313" key="3">
    <source>
        <dbReference type="Proteomes" id="UP000191980"/>
    </source>
</evidence>
<dbReference type="SMART" id="SM01321">
    <property type="entry name" value="Y1_Tnp"/>
    <property type="match status" value="1"/>
</dbReference>
<dbReference type="RefSeq" id="WP_080524379.1">
    <property type="nucleotide sequence ID" value="NZ_LPUF01000004.1"/>
</dbReference>
<dbReference type="InterPro" id="IPR052715">
    <property type="entry name" value="RAYT_transposase"/>
</dbReference>
<dbReference type="PANTHER" id="PTHR36966">
    <property type="entry name" value="REP-ASSOCIATED TYROSINE TRANSPOSASE"/>
    <property type="match status" value="1"/>
</dbReference>
<dbReference type="Pfam" id="PF01797">
    <property type="entry name" value="Y1_Tnp"/>
    <property type="match status" value="1"/>
</dbReference>
<dbReference type="NCBIfam" id="NF047646">
    <property type="entry name" value="REP_Tyr_transpos"/>
    <property type="match status" value="1"/>
</dbReference>
<dbReference type="GO" id="GO:0004803">
    <property type="term" value="F:transposase activity"/>
    <property type="evidence" value="ECO:0007669"/>
    <property type="project" value="InterPro"/>
</dbReference>
<dbReference type="AlphaFoldDB" id="A0A1V8M1J9"/>
<dbReference type="SUPFAM" id="SSF143422">
    <property type="entry name" value="Transposase IS200-like"/>
    <property type="match status" value="1"/>
</dbReference>
<proteinExistence type="predicted"/>
<dbReference type="PANTHER" id="PTHR36966:SF1">
    <property type="entry name" value="REP-ASSOCIATED TYROSINE TRANSPOSASE"/>
    <property type="match status" value="1"/>
</dbReference>
<dbReference type="InterPro" id="IPR036515">
    <property type="entry name" value="Transposase_17_sf"/>
</dbReference>
<dbReference type="GO" id="GO:0043565">
    <property type="term" value="F:sequence-specific DNA binding"/>
    <property type="evidence" value="ECO:0007669"/>
    <property type="project" value="TreeGrafter"/>
</dbReference>
<evidence type="ECO:0000259" key="1">
    <source>
        <dbReference type="SMART" id="SM01321"/>
    </source>
</evidence>
<organism evidence="2 3">
    <name type="scientific">Methyloprofundus sedimenti</name>
    <dbReference type="NCBI Taxonomy" id="1420851"/>
    <lineage>
        <taxon>Bacteria</taxon>
        <taxon>Pseudomonadati</taxon>
        <taxon>Pseudomonadota</taxon>
        <taxon>Gammaproteobacteria</taxon>
        <taxon>Methylococcales</taxon>
        <taxon>Methylococcaceae</taxon>
        <taxon>Methyloprofundus</taxon>
    </lineage>
</organism>
<dbReference type="OrthoDB" id="9794403at2"/>